<dbReference type="InterPro" id="IPR012617">
    <property type="entry name" value="AATF_C"/>
</dbReference>
<gene>
    <name evidence="2" type="ORF">OS493_028342</name>
</gene>
<protein>
    <recommendedName>
        <fullName evidence="1">Apoptosis-antagonizing transcription factor C-terminal domain-containing protein</fullName>
    </recommendedName>
</protein>
<reference evidence="2" key="1">
    <citation type="submission" date="2023-01" db="EMBL/GenBank/DDBJ databases">
        <title>Genome assembly of the deep-sea coral Lophelia pertusa.</title>
        <authorList>
            <person name="Herrera S."/>
            <person name="Cordes E."/>
        </authorList>
    </citation>
    <scope>NUCLEOTIDE SEQUENCE</scope>
    <source>
        <strain evidence="2">USNM1676648</strain>
        <tissue evidence="2">Polyp</tissue>
    </source>
</reference>
<sequence>MGRQWLELQKLRRKVKKKVDTKPAREEKFGEYDIHGKLVSYMAPIEKGTMADSSRNELFCSLFGAKQQEQAADINVFR</sequence>
<evidence type="ECO:0000313" key="3">
    <source>
        <dbReference type="Proteomes" id="UP001163046"/>
    </source>
</evidence>
<keyword evidence="3" id="KW-1185">Reference proteome</keyword>
<dbReference type="OrthoDB" id="5783963at2759"/>
<dbReference type="AlphaFoldDB" id="A0A9W9Y9A5"/>
<dbReference type="Pfam" id="PF08164">
    <property type="entry name" value="TRAUB"/>
    <property type="match status" value="1"/>
</dbReference>
<name>A0A9W9Y9A5_9CNID</name>
<organism evidence="2 3">
    <name type="scientific">Desmophyllum pertusum</name>
    <dbReference type="NCBI Taxonomy" id="174260"/>
    <lineage>
        <taxon>Eukaryota</taxon>
        <taxon>Metazoa</taxon>
        <taxon>Cnidaria</taxon>
        <taxon>Anthozoa</taxon>
        <taxon>Hexacorallia</taxon>
        <taxon>Scleractinia</taxon>
        <taxon>Caryophylliina</taxon>
        <taxon>Caryophylliidae</taxon>
        <taxon>Desmophyllum</taxon>
    </lineage>
</organism>
<dbReference type="PANTHER" id="PTHR15565">
    <property type="entry name" value="AATF PROTEIN APOPTOSIS ANTAGONIZING TRANSCRIPTION FACTOR"/>
    <property type="match status" value="1"/>
</dbReference>
<dbReference type="PANTHER" id="PTHR15565:SF0">
    <property type="entry name" value="PROTEIN AATF"/>
    <property type="match status" value="1"/>
</dbReference>
<comment type="caution">
    <text evidence="2">The sequence shown here is derived from an EMBL/GenBank/DDBJ whole genome shotgun (WGS) entry which is preliminary data.</text>
</comment>
<dbReference type="EMBL" id="MU827804">
    <property type="protein sequence ID" value="KAJ7326084.1"/>
    <property type="molecule type" value="Genomic_DNA"/>
</dbReference>
<dbReference type="GO" id="GO:0005730">
    <property type="term" value="C:nucleolus"/>
    <property type="evidence" value="ECO:0007669"/>
    <property type="project" value="TreeGrafter"/>
</dbReference>
<accession>A0A9W9Y9A5</accession>
<feature type="domain" description="Apoptosis-antagonizing transcription factor C-terminal" evidence="1">
    <location>
        <begin position="4"/>
        <end position="63"/>
    </location>
</feature>
<evidence type="ECO:0000313" key="2">
    <source>
        <dbReference type="EMBL" id="KAJ7326084.1"/>
    </source>
</evidence>
<proteinExistence type="predicted"/>
<dbReference type="InterPro" id="IPR039223">
    <property type="entry name" value="AATF/Bfr2"/>
</dbReference>
<dbReference type="Proteomes" id="UP001163046">
    <property type="component" value="Unassembled WGS sequence"/>
</dbReference>
<evidence type="ECO:0000259" key="1">
    <source>
        <dbReference type="Pfam" id="PF08164"/>
    </source>
</evidence>